<organism evidence="4 5">
    <name type="scientific">Persicitalea jodogahamensis</name>
    <dbReference type="NCBI Taxonomy" id="402147"/>
    <lineage>
        <taxon>Bacteria</taxon>
        <taxon>Pseudomonadati</taxon>
        <taxon>Bacteroidota</taxon>
        <taxon>Cytophagia</taxon>
        <taxon>Cytophagales</taxon>
        <taxon>Spirosomataceae</taxon>
        <taxon>Persicitalea</taxon>
    </lineage>
</organism>
<dbReference type="Proteomes" id="UP000598271">
    <property type="component" value="Unassembled WGS sequence"/>
</dbReference>
<dbReference type="Pfam" id="PF13205">
    <property type="entry name" value="Big_5"/>
    <property type="match status" value="1"/>
</dbReference>
<dbReference type="InterPro" id="IPR019282">
    <property type="entry name" value="Glycoamylase-like_cons_dom"/>
</dbReference>
<reference evidence="4 5" key="1">
    <citation type="journal article" date="2014" name="Int. J. Syst. Evol. Microbiol.">
        <title>Complete genome sequence of Corynebacterium casei LMG S-19264T (=DSM 44701T), isolated from a smear-ripened cheese.</title>
        <authorList>
            <consortium name="US DOE Joint Genome Institute (JGI-PGF)"/>
            <person name="Walter F."/>
            <person name="Albersmeier A."/>
            <person name="Kalinowski J."/>
            <person name="Ruckert C."/>
        </authorList>
    </citation>
    <scope>NUCLEOTIDE SEQUENCE [LARGE SCALE GENOMIC DNA]</scope>
    <source>
        <strain evidence="4 5">KCTC 12866</strain>
    </source>
</reference>
<proteinExistence type="predicted"/>
<dbReference type="Pfam" id="PF10091">
    <property type="entry name" value="Glycoamylase"/>
    <property type="match status" value="1"/>
</dbReference>
<feature type="domain" description="SbsA Ig-like" evidence="3">
    <location>
        <begin position="81"/>
        <end position="154"/>
    </location>
</feature>
<evidence type="ECO:0000313" key="4">
    <source>
        <dbReference type="EMBL" id="GHB70902.1"/>
    </source>
</evidence>
<keyword evidence="5" id="KW-1185">Reference proteome</keyword>
<evidence type="ECO:0000313" key="5">
    <source>
        <dbReference type="Proteomes" id="UP000598271"/>
    </source>
</evidence>
<dbReference type="Gene3D" id="1.50.10.140">
    <property type="match status" value="1"/>
</dbReference>
<dbReference type="AlphaFoldDB" id="A0A8J3G972"/>
<evidence type="ECO:0000259" key="3">
    <source>
        <dbReference type="Pfam" id="PF13205"/>
    </source>
</evidence>
<accession>A0A8J3G972</accession>
<keyword evidence="1" id="KW-0732">Signal</keyword>
<evidence type="ECO:0000259" key="2">
    <source>
        <dbReference type="Pfam" id="PF10091"/>
    </source>
</evidence>
<comment type="caution">
    <text evidence="4">The sequence shown here is derived from an EMBL/GenBank/DDBJ whole genome shotgun (WGS) entry which is preliminary data.</text>
</comment>
<dbReference type="EMBL" id="BMXF01000002">
    <property type="protein sequence ID" value="GHB70902.1"/>
    <property type="molecule type" value="Genomic_DNA"/>
</dbReference>
<feature type="domain" description="Glycoamylase-like" evidence="2">
    <location>
        <begin position="351"/>
        <end position="563"/>
    </location>
</feature>
<name>A0A8J3G972_9BACT</name>
<sequence>MVDVASFMKVTFFLLNIYNKILLQTIDMKRCLNVVCFFALVVAQIGCKKENANPEKPAVFSLNSVKVNGVNNGFKYNNLGASPTITLAFPAKVDPASVPAGVQWRSAAGSEVPYKVTYQNENRELTLQPESPLSGLTFYTLQLSTDLKSQAGGNFQVPITVELRTGLDSTNKFPVISDDSLLTLVQRKTFSYFWEFGHPVSGLARERNTSGDVVTTGGSGFGIMAIPVAVSRNFISRNQGLERTQKIVSFLTTKAKRYHGAFPHWLNGATGETVPFSAQDNGADLVETSFLMQGLLVARQYFNRTDAAETALRNDINALWQDVEWDWFRQGQQNVLYWHWSPDQGWAINQPITGWNESLITYVLAAASPTHAVPKVVYDQGWTRNGNFRNGKPFYGITLPLGPDLGGPLFLSHYSFLGLDPRKMKDGYADYFNQNRSHALINYNYCVENPKKYYGYSNRCWGLTASDIPGGYTASSPTNDRGVIAPTAALSSMPYTPEESMWAMKFFYYVLGDKLWGEYGFHDAFSLDQPWFANSYLAIDQGPIIIMIENHRSGLVWDLLMSAPEVQGGLRELGFK</sequence>
<evidence type="ECO:0008006" key="6">
    <source>
        <dbReference type="Google" id="ProtNLM"/>
    </source>
</evidence>
<gene>
    <name evidence="4" type="ORF">GCM10007390_25780</name>
</gene>
<evidence type="ECO:0000256" key="1">
    <source>
        <dbReference type="ARBA" id="ARBA00022729"/>
    </source>
</evidence>
<protein>
    <recommendedName>
        <fullName evidence="6">Beta-glucosidase</fullName>
    </recommendedName>
</protein>
<dbReference type="InterPro" id="IPR032812">
    <property type="entry name" value="SbsA_Ig"/>
</dbReference>